<dbReference type="InterPro" id="IPR006311">
    <property type="entry name" value="TAT_signal"/>
</dbReference>
<reference evidence="2 3" key="1">
    <citation type="submission" date="2018-08" db="EMBL/GenBank/DDBJ databases">
        <title>Genomic Encyclopedia of Type Strains, Phase IV (KMG-IV): sequencing the most valuable type-strain genomes for metagenomic binning, comparative biology and taxonomic classification.</title>
        <authorList>
            <person name="Goeker M."/>
        </authorList>
    </citation>
    <scope>NUCLEOTIDE SEQUENCE [LARGE SCALE GENOMIC DNA]</scope>
    <source>
        <strain evidence="2 3">DSM 25527</strain>
    </source>
</reference>
<protein>
    <submittedName>
        <fullName evidence="2">Alpha-L-fucosidase-like protein</fullName>
    </submittedName>
</protein>
<keyword evidence="3" id="KW-1185">Reference proteome</keyword>
<name>A0A397PCR5_9SPHN</name>
<dbReference type="GO" id="GO:0004560">
    <property type="term" value="F:alpha-L-fucosidase activity"/>
    <property type="evidence" value="ECO:0007669"/>
    <property type="project" value="InterPro"/>
</dbReference>
<evidence type="ECO:0000313" key="3">
    <source>
        <dbReference type="Proteomes" id="UP000266568"/>
    </source>
</evidence>
<evidence type="ECO:0000313" key="2">
    <source>
        <dbReference type="EMBL" id="RIA46832.1"/>
    </source>
</evidence>
<dbReference type="PROSITE" id="PS51318">
    <property type="entry name" value="TAT"/>
    <property type="match status" value="1"/>
</dbReference>
<evidence type="ECO:0000259" key="1">
    <source>
        <dbReference type="Pfam" id="PF01120"/>
    </source>
</evidence>
<dbReference type="GO" id="GO:0005975">
    <property type="term" value="P:carbohydrate metabolic process"/>
    <property type="evidence" value="ECO:0007669"/>
    <property type="project" value="InterPro"/>
</dbReference>
<dbReference type="InterPro" id="IPR017853">
    <property type="entry name" value="GH"/>
</dbReference>
<accession>A0A397PCR5</accession>
<dbReference type="Pfam" id="PF01120">
    <property type="entry name" value="Alpha_L_fucos"/>
    <property type="match status" value="1"/>
</dbReference>
<dbReference type="SUPFAM" id="SSF51445">
    <property type="entry name" value="(Trans)glycosidases"/>
    <property type="match status" value="1"/>
</dbReference>
<dbReference type="Gene3D" id="2.60.120.260">
    <property type="entry name" value="Galactose-binding domain-like"/>
    <property type="match status" value="1"/>
</dbReference>
<dbReference type="OrthoDB" id="111164at2"/>
<dbReference type="AlphaFoldDB" id="A0A397PCR5"/>
<sequence>MKGVPKMNMSRKEFLRTGLSTMAVAGLPTTGVAAAAVAGAGPAAQSGPVTITTLNPTIRLYPVKALGRMGDIRFGTAEIGTMMPFLGEGEITWTVSVPEAGRYALALCCSTTNAGQPVNVTAGKTSIDFAVPVTDGYFYPHPDGPDENPGDPSGESFFRLKEYYNFDRVPVGEFDLVRGVNMVRLRVAGTKGKEILRLRSVELTPVGARAAIAADKQRARMHRANTDWFARAGYGLWFHFLDLTTPPSGPRKPYEQAVNELDIEKLVGQVAETGAKYMMWAVNHGNPTCPAPIKSWEKLHPGWTTKRDLIAEMADALGKRGMRLMLYMNPPGVGGMALNPGTVNGIPGYNEDEYANQLIAVFREFGERYGPRVAGYWFDSTFEATECYPNLPFDKLNDAIKTNYPDRLVAWNNWVFPHETEWQDYFAGELTDLPVKSYGGRYVSYGTAKGLQSHVALRFDADWLHIKQDTPMPPPRFKAQELADFIKQCQAEQVPVTLGVGIFQDGSLGPQALPVLREVGRLVRGKRKKA</sequence>
<proteinExistence type="predicted"/>
<gene>
    <name evidence="2" type="ORF">DFR49_1392</name>
</gene>
<comment type="caution">
    <text evidence="2">The sequence shown here is derived from an EMBL/GenBank/DDBJ whole genome shotgun (WGS) entry which is preliminary data.</text>
</comment>
<organism evidence="2 3">
    <name type="scientific">Hephaestia caeni</name>
    <dbReference type="NCBI Taxonomy" id="645617"/>
    <lineage>
        <taxon>Bacteria</taxon>
        <taxon>Pseudomonadati</taxon>
        <taxon>Pseudomonadota</taxon>
        <taxon>Alphaproteobacteria</taxon>
        <taxon>Sphingomonadales</taxon>
        <taxon>Sphingomonadaceae</taxon>
        <taxon>Hephaestia</taxon>
    </lineage>
</organism>
<feature type="domain" description="Glycoside hydrolase family 29 N-terminal" evidence="1">
    <location>
        <begin position="262"/>
        <end position="427"/>
    </location>
</feature>
<dbReference type="Gene3D" id="3.20.20.80">
    <property type="entry name" value="Glycosidases"/>
    <property type="match status" value="1"/>
</dbReference>
<dbReference type="InterPro" id="IPR057739">
    <property type="entry name" value="Glyco_hydro_29_N"/>
</dbReference>
<dbReference type="EMBL" id="QXDC01000002">
    <property type="protein sequence ID" value="RIA46832.1"/>
    <property type="molecule type" value="Genomic_DNA"/>
</dbReference>
<dbReference type="Proteomes" id="UP000266568">
    <property type="component" value="Unassembled WGS sequence"/>
</dbReference>